<dbReference type="PANTHER" id="PTHR47977">
    <property type="entry name" value="RAS-RELATED PROTEIN RAB"/>
    <property type="match status" value="1"/>
</dbReference>
<proteinExistence type="predicted"/>
<organism evidence="3 4">
    <name type="scientific">Durusdinium trenchii</name>
    <dbReference type="NCBI Taxonomy" id="1381693"/>
    <lineage>
        <taxon>Eukaryota</taxon>
        <taxon>Sar</taxon>
        <taxon>Alveolata</taxon>
        <taxon>Dinophyceae</taxon>
        <taxon>Suessiales</taxon>
        <taxon>Symbiodiniaceae</taxon>
        <taxon>Durusdinium</taxon>
    </lineage>
</organism>
<gene>
    <name evidence="3" type="ORF">CCMP2556_LOCUS6591</name>
</gene>
<dbReference type="SMART" id="SM00175">
    <property type="entry name" value="RAB"/>
    <property type="match status" value="1"/>
</dbReference>
<dbReference type="NCBIfam" id="TIGR00231">
    <property type="entry name" value="small_GTP"/>
    <property type="match status" value="1"/>
</dbReference>
<evidence type="ECO:0000313" key="4">
    <source>
        <dbReference type="Proteomes" id="UP001642484"/>
    </source>
</evidence>
<dbReference type="PRINTS" id="PR00449">
    <property type="entry name" value="RASTRNSFRMNG"/>
</dbReference>
<dbReference type="InterPro" id="IPR005225">
    <property type="entry name" value="Small_GTP-bd"/>
</dbReference>
<keyword evidence="2" id="KW-0342">GTP-binding</keyword>
<dbReference type="SMART" id="SM00174">
    <property type="entry name" value="RHO"/>
    <property type="match status" value="1"/>
</dbReference>
<dbReference type="Pfam" id="PF00071">
    <property type="entry name" value="Ras"/>
    <property type="match status" value="1"/>
</dbReference>
<sequence>MSFEPIQRRRVQPRQKEITNLKLLTLGDSGVGKSMLVNAFLAEGELPEGDAPTVGADFKVRMLKHAGKDYRVNVWDTSGDLKFLDVRNEFYKEAQGVILVFDITSRRSFQNLEKWMDEVAKYAQGSEPSYALVGNKIDLHTRLVQEQVARDWAKSHGMPYFEVSGGPETCFNEADPAHIQSFAYVYIYIYL</sequence>
<evidence type="ECO:0000313" key="3">
    <source>
        <dbReference type="EMBL" id="CAK9001776.1"/>
    </source>
</evidence>
<dbReference type="InterPro" id="IPR027417">
    <property type="entry name" value="P-loop_NTPase"/>
</dbReference>
<keyword evidence="1" id="KW-0547">Nucleotide-binding</keyword>
<protein>
    <submittedName>
        <fullName evidence="3">Uncharacterized protein</fullName>
    </submittedName>
</protein>
<dbReference type="InterPro" id="IPR050227">
    <property type="entry name" value="Rab"/>
</dbReference>
<reference evidence="3 4" key="1">
    <citation type="submission" date="2024-02" db="EMBL/GenBank/DDBJ databases">
        <authorList>
            <person name="Chen Y."/>
            <person name="Shah S."/>
            <person name="Dougan E. K."/>
            <person name="Thang M."/>
            <person name="Chan C."/>
        </authorList>
    </citation>
    <scope>NUCLEOTIDE SEQUENCE [LARGE SCALE GENOMIC DNA]</scope>
</reference>
<dbReference type="SUPFAM" id="SSF52540">
    <property type="entry name" value="P-loop containing nucleoside triphosphate hydrolases"/>
    <property type="match status" value="1"/>
</dbReference>
<name>A0ABP0IGQ1_9DINO</name>
<dbReference type="EMBL" id="CAXAMN010002891">
    <property type="protein sequence ID" value="CAK9001776.1"/>
    <property type="molecule type" value="Genomic_DNA"/>
</dbReference>
<dbReference type="Gene3D" id="3.40.50.300">
    <property type="entry name" value="P-loop containing nucleotide triphosphate hydrolases"/>
    <property type="match status" value="1"/>
</dbReference>
<dbReference type="CDD" id="cd00154">
    <property type="entry name" value="Rab"/>
    <property type="match status" value="1"/>
</dbReference>
<dbReference type="Proteomes" id="UP001642484">
    <property type="component" value="Unassembled WGS sequence"/>
</dbReference>
<dbReference type="PROSITE" id="PS51419">
    <property type="entry name" value="RAB"/>
    <property type="match status" value="1"/>
</dbReference>
<dbReference type="SMART" id="SM00173">
    <property type="entry name" value="RAS"/>
    <property type="match status" value="1"/>
</dbReference>
<keyword evidence="4" id="KW-1185">Reference proteome</keyword>
<comment type="caution">
    <text evidence="3">The sequence shown here is derived from an EMBL/GenBank/DDBJ whole genome shotgun (WGS) entry which is preliminary data.</text>
</comment>
<evidence type="ECO:0000256" key="2">
    <source>
        <dbReference type="ARBA" id="ARBA00023134"/>
    </source>
</evidence>
<accession>A0ABP0IGQ1</accession>
<dbReference type="PROSITE" id="PS51421">
    <property type="entry name" value="RAS"/>
    <property type="match status" value="1"/>
</dbReference>
<dbReference type="InterPro" id="IPR001806">
    <property type="entry name" value="Small_GTPase"/>
</dbReference>
<evidence type="ECO:0000256" key="1">
    <source>
        <dbReference type="ARBA" id="ARBA00022741"/>
    </source>
</evidence>